<dbReference type="RefSeq" id="WP_084237417.1">
    <property type="nucleotide sequence ID" value="NZ_FWXT01000001.1"/>
</dbReference>
<name>A0A1W2A1G7_9SPHI</name>
<reference evidence="4" key="1">
    <citation type="submission" date="2017-04" db="EMBL/GenBank/DDBJ databases">
        <authorList>
            <person name="Varghese N."/>
            <person name="Submissions S."/>
        </authorList>
    </citation>
    <scope>NUCLEOTIDE SEQUENCE [LARGE SCALE GENOMIC DNA]</scope>
    <source>
        <strain evidence="4">DSM 12126</strain>
    </source>
</reference>
<dbReference type="PANTHER" id="PTHR43236:SF1">
    <property type="entry name" value="BLL7220 PROTEIN"/>
    <property type="match status" value="1"/>
</dbReference>
<dbReference type="Gene3D" id="1.10.260.40">
    <property type="entry name" value="lambda repressor-like DNA-binding domains"/>
    <property type="match status" value="1"/>
</dbReference>
<sequence>MQRFNPKMLELARTFRELTQKQLADLLPKINQPNLSKIEKGELLVSPATAEMIADALNYPVSFFYQNEPRTHVANIYFRKRATVPQKRLDKILSDLKHVLKGIGHFMEDIELQEFPKYSFDLSHGWTPEAAALRMREILNIPPGPVKDLVKRIEETGIIVYFYDAEDEKFDGLTAYTDTGTPVIFVNKNMSNDRLKNTISHELGHLVTHIPCSIEPWRDVEAEANAFSGEFLMPKKDCYRDLQNLTYNKLSILKSYWGVSKAFIIMRARNLSLLTESTYKYLMIELGRRNERKTETGYVDLDQPQVLPEIINILKKEFTYSNQDIANNLSFSLEDYVNLFEPSPFKLKIRSLRRTV</sequence>
<comment type="similarity">
    <text evidence="1">Belongs to the short-chain fatty acyl-CoA assimilation regulator (ScfR) family.</text>
</comment>
<dbReference type="PANTHER" id="PTHR43236">
    <property type="entry name" value="ANTITOXIN HIGA1"/>
    <property type="match status" value="1"/>
</dbReference>
<protein>
    <submittedName>
        <fullName evidence="3">Zn-dependent peptidase ImmA, M78 family</fullName>
    </submittedName>
</protein>
<dbReference type="Proteomes" id="UP000192756">
    <property type="component" value="Unassembled WGS sequence"/>
</dbReference>
<keyword evidence="4" id="KW-1185">Reference proteome</keyword>
<dbReference type="InterPro" id="IPR010359">
    <property type="entry name" value="IrrE_HExxH"/>
</dbReference>
<evidence type="ECO:0000256" key="1">
    <source>
        <dbReference type="ARBA" id="ARBA00007227"/>
    </source>
</evidence>
<dbReference type="InterPro" id="IPR001387">
    <property type="entry name" value="Cro/C1-type_HTH"/>
</dbReference>
<feature type="domain" description="HTH cro/C1-type" evidence="2">
    <location>
        <begin position="9"/>
        <end position="64"/>
    </location>
</feature>
<organism evidence="3 4">
    <name type="scientific">Pedobacter africanus</name>
    <dbReference type="NCBI Taxonomy" id="151894"/>
    <lineage>
        <taxon>Bacteria</taxon>
        <taxon>Pseudomonadati</taxon>
        <taxon>Bacteroidota</taxon>
        <taxon>Sphingobacteriia</taxon>
        <taxon>Sphingobacteriales</taxon>
        <taxon>Sphingobacteriaceae</taxon>
        <taxon>Pedobacter</taxon>
    </lineage>
</organism>
<dbReference type="InterPro" id="IPR010982">
    <property type="entry name" value="Lambda_DNA-bd_dom_sf"/>
</dbReference>
<dbReference type="Gene3D" id="1.10.10.2910">
    <property type="match status" value="1"/>
</dbReference>
<dbReference type="SMART" id="SM00530">
    <property type="entry name" value="HTH_XRE"/>
    <property type="match status" value="1"/>
</dbReference>
<dbReference type="OrthoDB" id="9794834at2"/>
<dbReference type="Pfam" id="PF06114">
    <property type="entry name" value="Peptidase_M78"/>
    <property type="match status" value="1"/>
</dbReference>
<dbReference type="Pfam" id="PF01381">
    <property type="entry name" value="HTH_3"/>
    <property type="match status" value="1"/>
</dbReference>
<dbReference type="EMBL" id="FWXT01000001">
    <property type="protein sequence ID" value="SMC54466.1"/>
    <property type="molecule type" value="Genomic_DNA"/>
</dbReference>
<accession>A0A1W2A1G7</accession>
<dbReference type="STRING" id="151894.SAMN04488524_1153"/>
<evidence type="ECO:0000313" key="4">
    <source>
        <dbReference type="Proteomes" id="UP000192756"/>
    </source>
</evidence>
<evidence type="ECO:0000259" key="2">
    <source>
        <dbReference type="PROSITE" id="PS50943"/>
    </source>
</evidence>
<proteinExistence type="inferred from homology"/>
<evidence type="ECO:0000313" key="3">
    <source>
        <dbReference type="EMBL" id="SMC54466.1"/>
    </source>
</evidence>
<gene>
    <name evidence="3" type="ORF">SAMN04488524_1153</name>
</gene>
<dbReference type="AlphaFoldDB" id="A0A1W2A1G7"/>
<dbReference type="SUPFAM" id="SSF47413">
    <property type="entry name" value="lambda repressor-like DNA-binding domains"/>
    <property type="match status" value="1"/>
</dbReference>
<dbReference type="GO" id="GO:0003677">
    <property type="term" value="F:DNA binding"/>
    <property type="evidence" value="ECO:0007669"/>
    <property type="project" value="InterPro"/>
</dbReference>
<dbReference type="PROSITE" id="PS50943">
    <property type="entry name" value="HTH_CROC1"/>
    <property type="match status" value="1"/>
</dbReference>
<dbReference type="CDD" id="cd00093">
    <property type="entry name" value="HTH_XRE"/>
    <property type="match status" value="1"/>
</dbReference>
<dbReference type="InterPro" id="IPR052345">
    <property type="entry name" value="Rad_response_metalloprotease"/>
</dbReference>